<organism evidence="1 2">
    <name type="scientific">Dictyobacter kobayashii</name>
    <dbReference type="NCBI Taxonomy" id="2014872"/>
    <lineage>
        <taxon>Bacteria</taxon>
        <taxon>Bacillati</taxon>
        <taxon>Chloroflexota</taxon>
        <taxon>Ktedonobacteria</taxon>
        <taxon>Ktedonobacterales</taxon>
        <taxon>Dictyobacteraceae</taxon>
        <taxon>Dictyobacter</taxon>
    </lineage>
</organism>
<gene>
    <name evidence="1" type="ORF">KDK_47600</name>
</gene>
<proteinExistence type="predicted"/>
<comment type="caution">
    <text evidence="1">The sequence shown here is derived from an EMBL/GenBank/DDBJ whole genome shotgun (WGS) entry which is preliminary data.</text>
</comment>
<accession>A0A402APQ1</accession>
<reference evidence="2" key="1">
    <citation type="submission" date="2018-12" db="EMBL/GenBank/DDBJ databases">
        <title>Tengunoibacter tsumagoiensis gen. nov., sp. nov., Dictyobacter kobayashii sp. nov., D. alpinus sp. nov., and D. joshuensis sp. nov. and description of Dictyobacteraceae fam. nov. within the order Ktedonobacterales isolated from Tengu-no-mugimeshi.</title>
        <authorList>
            <person name="Wang C.M."/>
            <person name="Zheng Y."/>
            <person name="Sakai Y."/>
            <person name="Toyoda A."/>
            <person name="Minakuchi Y."/>
            <person name="Abe K."/>
            <person name="Yokota A."/>
            <person name="Yabe S."/>
        </authorList>
    </citation>
    <scope>NUCLEOTIDE SEQUENCE [LARGE SCALE GENOMIC DNA]</scope>
    <source>
        <strain evidence="2">Uno11</strain>
    </source>
</reference>
<dbReference type="RefSeq" id="WP_161977586.1">
    <property type="nucleotide sequence ID" value="NZ_BIFS01000001.1"/>
</dbReference>
<dbReference type="Proteomes" id="UP000287188">
    <property type="component" value="Unassembled WGS sequence"/>
</dbReference>
<dbReference type="AlphaFoldDB" id="A0A402APQ1"/>
<sequence>MPIEQQKPRAAHVASPFPLDLSAFLANPFSEEDTAKHDIPPWMWRGMHWRIGISTWQPNRTVSS</sequence>
<evidence type="ECO:0000313" key="2">
    <source>
        <dbReference type="Proteomes" id="UP000287188"/>
    </source>
</evidence>
<evidence type="ECO:0000313" key="1">
    <source>
        <dbReference type="EMBL" id="GCE20960.1"/>
    </source>
</evidence>
<dbReference type="EMBL" id="BIFS01000001">
    <property type="protein sequence ID" value="GCE20960.1"/>
    <property type="molecule type" value="Genomic_DNA"/>
</dbReference>
<name>A0A402APQ1_9CHLR</name>
<protein>
    <submittedName>
        <fullName evidence="1">Uncharacterized protein</fullName>
    </submittedName>
</protein>
<keyword evidence="2" id="KW-1185">Reference proteome</keyword>